<dbReference type="Proteomes" id="UP001280581">
    <property type="component" value="Unassembled WGS sequence"/>
</dbReference>
<feature type="transmembrane region" description="Helical" evidence="7">
    <location>
        <begin position="31"/>
        <end position="49"/>
    </location>
</feature>
<gene>
    <name evidence="9" type="ORF">GRF29_8g1630067</name>
</gene>
<evidence type="ECO:0000256" key="1">
    <source>
        <dbReference type="ARBA" id="ARBA00004141"/>
    </source>
</evidence>
<feature type="transmembrane region" description="Helical" evidence="7">
    <location>
        <begin position="61"/>
        <end position="82"/>
    </location>
</feature>
<evidence type="ECO:0000256" key="6">
    <source>
        <dbReference type="SAM" id="MobiDB-lite"/>
    </source>
</evidence>
<comment type="subcellular location">
    <subcellularLocation>
        <location evidence="1">Membrane</location>
        <topology evidence="1">Multi-pass membrane protein</topology>
    </subcellularLocation>
</comment>
<dbReference type="AlphaFoldDB" id="A0AAN6RJV8"/>
<evidence type="ECO:0000313" key="9">
    <source>
        <dbReference type="EMBL" id="KAK3215960.1"/>
    </source>
</evidence>
<keyword evidence="4 7" id="KW-0472">Membrane</keyword>
<dbReference type="InterPro" id="IPR052337">
    <property type="entry name" value="SAT4-like"/>
</dbReference>
<dbReference type="EMBL" id="WVTA01000002">
    <property type="protein sequence ID" value="KAK3215960.1"/>
    <property type="molecule type" value="Genomic_DNA"/>
</dbReference>
<evidence type="ECO:0000256" key="3">
    <source>
        <dbReference type="ARBA" id="ARBA00022989"/>
    </source>
</evidence>
<dbReference type="PANTHER" id="PTHR33048">
    <property type="entry name" value="PTH11-LIKE INTEGRAL MEMBRANE PROTEIN (AFU_ORTHOLOGUE AFUA_5G11245)"/>
    <property type="match status" value="1"/>
</dbReference>
<evidence type="ECO:0000256" key="4">
    <source>
        <dbReference type="ARBA" id="ARBA00023136"/>
    </source>
</evidence>
<feature type="transmembrane region" description="Helical" evidence="7">
    <location>
        <begin position="110"/>
        <end position="130"/>
    </location>
</feature>
<evidence type="ECO:0000313" key="10">
    <source>
        <dbReference type="Proteomes" id="UP001280581"/>
    </source>
</evidence>
<keyword evidence="3 7" id="KW-1133">Transmembrane helix</keyword>
<evidence type="ECO:0000256" key="7">
    <source>
        <dbReference type="SAM" id="Phobius"/>
    </source>
</evidence>
<feature type="region of interest" description="Disordered" evidence="6">
    <location>
        <begin position="294"/>
        <end position="317"/>
    </location>
</feature>
<name>A0AAN6RJV8_9PLEO</name>
<keyword evidence="10" id="KW-1185">Reference proteome</keyword>
<reference evidence="9 10" key="1">
    <citation type="submission" date="2021-02" db="EMBL/GenBank/DDBJ databases">
        <title>Genome assembly of Pseudopithomyces chartarum.</title>
        <authorList>
            <person name="Jauregui R."/>
            <person name="Singh J."/>
            <person name="Voisey C."/>
        </authorList>
    </citation>
    <scope>NUCLEOTIDE SEQUENCE [LARGE SCALE GENOMIC DNA]</scope>
    <source>
        <strain evidence="9 10">AGR01</strain>
    </source>
</reference>
<organism evidence="9 10">
    <name type="scientific">Pseudopithomyces chartarum</name>
    <dbReference type="NCBI Taxonomy" id="1892770"/>
    <lineage>
        <taxon>Eukaryota</taxon>
        <taxon>Fungi</taxon>
        <taxon>Dikarya</taxon>
        <taxon>Ascomycota</taxon>
        <taxon>Pezizomycotina</taxon>
        <taxon>Dothideomycetes</taxon>
        <taxon>Pleosporomycetidae</taxon>
        <taxon>Pleosporales</taxon>
        <taxon>Massarineae</taxon>
        <taxon>Didymosphaeriaceae</taxon>
        <taxon>Pseudopithomyces</taxon>
    </lineage>
</organism>
<dbReference type="InterPro" id="IPR049326">
    <property type="entry name" value="Rhodopsin_dom_fungi"/>
</dbReference>
<protein>
    <recommendedName>
        <fullName evidence="8">Rhodopsin domain-containing protein</fullName>
    </recommendedName>
</protein>
<feature type="domain" description="Rhodopsin" evidence="8">
    <location>
        <begin position="4"/>
        <end position="207"/>
    </location>
</feature>
<dbReference type="Pfam" id="PF20684">
    <property type="entry name" value="Fung_rhodopsin"/>
    <property type="match status" value="1"/>
</dbReference>
<accession>A0AAN6RJV8</accession>
<dbReference type="GO" id="GO:0016020">
    <property type="term" value="C:membrane"/>
    <property type="evidence" value="ECO:0007669"/>
    <property type="project" value="UniProtKB-SubCell"/>
</dbReference>
<proteinExistence type="inferred from homology"/>
<evidence type="ECO:0000256" key="5">
    <source>
        <dbReference type="ARBA" id="ARBA00038359"/>
    </source>
</evidence>
<dbReference type="PANTHER" id="PTHR33048:SF156">
    <property type="entry name" value="INTEGRAL MEMBRANE PROTEIN"/>
    <property type="match status" value="1"/>
</dbReference>
<evidence type="ECO:0000259" key="8">
    <source>
        <dbReference type="Pfam" id="PF20684"/>
    </source>
</evidence>
<keyword evidence="2 7" id="KW-0812">Transmembrane</keyword>
<feature type="transmembrane region" description="Helical" evidence="7">
    <location>
        <begin position="142"/>
        <end position="162"/>
    </location>
</feature>
<comment type="caution">
    <text evidence="9">The sequence shown here is derived from an EMBL/GenBank/DDBJ whole genome shotgun (WGS) entry which is preliminary data.</text>
</comment>
<feature type="transmembrane region" description="Helical" evidence="7">
    <location>
        <begin position="182"/>
        <end position="199"/>
    </location>
</feature>
<evidence type="ECO:0000256" key="2">
    <source>
        <dbReference type="ARBA" id="ARBA00022692"/>
    </source>
</evidence>
<comment type="similarity">
    <text evidence="5">Belongs to the SAT4 family.</text>
</comment>
<sequence>MTQIGGAGYHVDALPLTTLEKSLQVSKALEFMYTPAVMTSKLALLFLYYRIFEVPIYRRIIIGIGAIIVVQNILSFILALAICKPFRYFWTHVVDADDGSCGDIMLFYKLYSIPNLATDVAMMVLPWPILAKLKIPWSDKVGLILTFLAASIGIITCTLRFITFFTTPLLSDPTWYASGGPVIYSLVEPSIYMIANILPTTRHLYRRARNQARLSAQMRTAKSTTGGRTDATRSLDNIGNEMTQVKIGIALSDTQSKHKRTSSQVELTIGEFLDCESDGAWNHKDDVEDQAGYLADSEGMSEPRELLQKPVQVRTRL</sequence>